<comment type="function">
    <text evidence="6">Together with LptD, is involved in the assembly of lipopolysaccharide (LPS) at the surface of the outer membrane. Required for the proper assembly of LptD. Binds LPS and may serve as the LPS recognition site at the outer membrane.</text>
</comment>
<dbReference type="GO" id="GO:0001530">
    <property type="term" value="F:lipopolysaccharide binding"/>
    <property type="evidence" value="ECO:0007669"/>
    <property type="project" value="TreeGrafter"/>
</dbReference>
<evidence type="ECO:0000313" key="8">
    <source>
        <dbReference type="Proteomes" id="UP000463939"/>
    </source>
</evidence>
<keyword evidence="8" id="KW-1185">Reference proteome</keyword>
<comment type="subunit">
    <text evidence="6">Component of the lipopolysaccharide transport and assembly complex. Interacts with LptD.</text>
</comment>
<accession>A0A809RL60</accession>
<comment type="subcellular location">
    <subcellularLocation>
        <location evidence="6">Cell outer membrane</location>
        <topology evidence="6">Lipid-anchor</topology>
    </subcellularLocation>
</comment>
<gene>
    <name evidence="6" type="primary">lptE</name>
    <name evidence="7" type="ORF">SFSGTM_22520</name>
</gene>
<protein>
    <recommendedName>
        <fullName evidence="6">LPS-assembly lipoprotein LptE</fullName>
    </recommendedName>
</protein>
<dbReference type="KEGG" id="sniv:SFSGTM_22520"/>
<keyword evidence="2 6" id="KW-0472">Membrane</keyword>
<evidence type="ECO:0000256" key="1">
    <source>
        <dbReference type="ARBA" id="ARBA00022729"/>
    </source>
</evidence>
<dbReference type="PANTHER" id="PTHR38098">
    <property type="entry name" value="LPS-ASSEMBLY LIPOPROTEIN LPTE"/>
    <property type="match status" value="1"/>
</dbReference>
<dbReference type="Pfam" id="PF04390">
    <property type="entry name" value="LptE"/>
    <property type="match status" value="1"/>
</dbReference>
<evidence type="ECO:0000313" key="7">
    <source>
        <dbReference type="EMBL" id="BBP01544.1"/>
    </source>
</evidence>
<dbReference type="PANTHER" id="PTHR38098:SF1">
    <property type="entry name" value="LPS-ASSEMBLY LIPOPROTEIN LPTE"/>
    <property type="match status" value="1"/>
</dbReference>
<dbReference type="GO" id="GO:0009279">
    <property type="term" value="C:cell outer membrane"/>
    <property type="evidence" value="ECO:0007669"/>
    <property type="project" value="UniProtKB-SubCell"/>
</dbReference>
<dbReference type="HAMAP" id="MF_01186">
    <property type="entry name" value="LPS_assembly_LptE"/>
    <property type="match status" value="1"/>
</dbReference>
<evidence type="ECO:0000256" key="2">
    <source>
        <dbReference type="ARBA" id="ARBA00023136"/>
    </source>
</evidence>
<dbReference type="InterPro" id="IPR007485">
    <property type="entry name" value="LPS_assembly_LptE"/>
</dbReference>
<dbReference type="RefSeq" id="WP_162085312.1">
    <property type="nucleotide sequence ID" value="NZ_AP021881.1"/>
</dbReference>
<evidence type="ECO:0000256" key="4">
    <source>
        <dbReference type="ARBA" id="ARBA00023237"/>
    </source>
</evidence>
<keyword evidence="5 6" id="KW-0449">Lipoprotein</keyword>
<dbReference type="PROSITE" id="PS51257">
    <property type="entry name" value="PROKAR_LIPOPROTEIN"/>
    <property type="match status" value="1"/>
</dbReference>
<dbReference type="AlphaFoldDB" id="A0A809RL60"/>
<name>A0A809RL60_9PROT</name>
<organism evidence="7 8">
    <name type="scientific">Sulfuriferula nivalis</name>
    <dbReference type="NCBI Taxonomy" id="2675298"/>
    <lineage>
        <taxon>Bacteria</taxon>
        <taxon>Pseudomonadati</taxon>
        <taxon>Pseudomonadota</taxon>
        <taxon>Betaproteobacteria</taxon>
        <taxon>Nitrosomonadales</taxon>
        <taxon>Sulfuricellaceae</taxon>
        <taxon>Sulfuriferula</taxon>
    </lineage>
</organism>
<dbReference type="GO" id="GO:1990351">
    <property type="term" value="C:transporter complex"/>
    <property type="evidence" value="ECO:0007669"/>
    <property type="project" value="TreeGrafter"/>
</dbReference>
<comment type="similarity">
    <text evidence="6">Belongs to the LptE lipoprotein family.</text>
</comment>
<dbReference type="Proteomes" id="UP000463939">
    <property type="component" value="Chromosome"/>
</dbReference>
<evidence type="ECO:0000256" key="5">
    <source>
        <dbReference type="ARBA" id="ARBA00023288"/>
    </source>
</evidence>
<evidence type="ECO:0000256" key="6">
    <source>
        <dbReference type="HAMAP-Rule" id="MF_01186"/>
    </source>
</evidence>
<keyword evidence="1 6" id="KW-0732">Signal</keyword>
<dbReference type="EMBL" id="AP021881">
    <property type="protein sequence ID" value="BBP01544.1"/>
    <property type="molecule type" value="Genomic_DNA"/>
</dbReference>
<evidence type="ECO:0000256" key="3">
    <source>
        <dbReference type="ARBA" id="ARBA00023139"/>
    </source>
</evidence>
<keyword evidence="4 6" id="KW-0998">Cell outer membrane</keyword>
<keyword evidence="3 6" id="KW-0564">Palmitate</keyword>
<dbReference type="GO" id="GO:0015920">
    <property type="term" value="P:lipopolysaccharide transport"/>
    <property type="evidence" value="ECO:0007669"/>
    <property type="project" value="TreeGrafter"/>
</dbReference>
<proteinExistence type="inferred from homology"/>
<reference evidence="8" key="1">
    <citation type="submission" date="2019-11" db="EMBL/GenBank/DDBJ databases">
        <title>Isolation and characterization of a novel species in the genus Sulfuriferula.</title>
        <authorList>
            <person name="Mochizuki J."/>
            <person name="Kojima H."/>
            <person name="Fukui M."/>
        </authorList>
    </citation>
    <scope>NUCLEOTIDE SEQUENCE [LARGE SCALE GENOMIC DNA]</scope>
    <source>
        <strain evidence="8">SGTM</strain>
    </source>
</reference>
<dbReference type="GO" id="GO:0043165">
    <property type="term" value="P:Gram-negative-bacterium-type cell outer membrane assembly"/>
    <property type="evidence" value="ECO:0007669"/>
    <property type="project" value="UniProtKB-UniRule"/>
</dbReference>
<sequence length="167" mass="18818">MKTTYRLWLVLLLVISSLIAGCGFQLRGQSDIPYSSLYIDGNTGSGLVINLKRIIRAGGHKERLAASSKEAERTIQIISEANNKIILSLSGAGRVREYQLQYRVKYRMLTAQAKEILLPTEIVLYRDMSYNDTDILAKGDEEQQLYKDMQTDAAQQILRRIALLHGA</sequence>
<dbReference type="Gene3D" id="3.30.160.150">
    <property type="entry name" value="Lipoprotein like domain"/>
    <property type="match status" value="1"/>
</dbReference>